<dbReference type="PATRIC" id="fig|86416.3.peg.2330"/>
<proteinExistence type="predicted"/>
<evidence type="ECO:0000313" key="1">
    <source>
        <dbReference type="EMBL" id="AGK97211.1"/>
    </source>
</evidence>
<organism evidence="1 2">
    <name type="scientific">Clostridium pasteurianum BC1</name>
    <dbReference type="NCBI Taxonomy" id="86416"/>
    <lineage>
        <taxon>Bacteria</taxon>
        <taxon>Bacillati</taxon>
        <taxon>Bacillota</taxon>
        <taxon>Clostridia</taxon>
        <taxon>Eubacteriales</taxon>
        <taxon>Clostridiaceae</taxon>
        <taxon>Clostridium</taxon>
    </lineage>
</organism>
<dbReference type="eggNOG" id="ENOG5030GTF">
    <property type="taxonomic scope" value="Bacteria"/>
</dbReference>
<dbReference type="AlphaFoldDB" id="R4K671"/>
<sequence length="91" mass="10589">MEKDYFKDRSYESKLVNSINIGDTVYICEKSMQRSASKIDDLTQGVVIRKLTRHDHPRGIKVEIKSPNGKTFIGRVVYLIRDDKILYGKRI</sequence>
<accession>R4K671</accession>
<dbReference type="OrthoDB" id="1909237at2"/>
<evidence type="ECO:0000313" key="2">
    <source>
        <dbReference type="Proteomes" id="UP000013523"/>
    </source>
</evidence>
<dbReference type="RefSeq" id="WP_015615515.1">
    <property type="nucleotide sequence ID" value="NC_021182.1"/>
</dbReference>
<dbReference type="Proteomes" id="UP000013523">
    <property type="component" value="Chromosome"/>
</dbReference>
<gene>
    <name evidence="1" type="ORF">Clopa_2347</name>
</gene>
<dbReference type="KEGG" id="cpas:Clopa_2347"/>
<name>R4K671_CLOPA</name>
<dbReference type="HOGENOM" id="CLU_2583732_0_0_9"/>
<protein>
    <submittedName>
        <fullName evidence="1">Uncharacterized protein</fullName>
    </submittedName>
</protein>
<dbReference type="EMBL" id="CP003261">
    <property type="protein sequence ID" value="AGK97211.1"/>
    <property type="molecule type" value="Genomic_DNA"/>
</dbReference>
<dbReference type="Pfam" id="PF09962">
    <property type="entry name" value="DUF2196"/>
    <property type="match status" value="1"/>
</dbReference>
<reference evidence="1 2" key="1">
    <citation type="submission" date="2012-01" db="EMBL/GenBank/DDBJ databases">
        <title>Complete sequence of chromosome of Clostridium pasteurianum BC1.</title>
        <authorList>
            <consortium name="US DOE Joint Genome Institute"/>
            <person name="Lucas S."/>
            <person name="Han J."/>
            <person name="Lapidus A."/>
            <person name="Cheng J.-F."/>
            <person name="Goodwin L."/>
            <person name="Pitluck S."/>
            <person name="Peters L."/>
            <person name="Mikhailova N."/>
            <person name="Teshima H."/>
            <person name="Detter J.C."/>
            <person name="Han C."/>
            <person name="Tapia R."/>
            <person name="Land M."/>
            <person name="Hauser L."/>
            <person name="Kyrpides N."/>
            <person name="Ivanova N."/>
            <person name="Pagani I."/>
            <person name="Dunn J."/>
            <person name="Taghavi S."/>
            <person name="Francis A."/>
            <person name="van der Lelie D."/>
            <person name="Woyke T."/>
        </authorList>
    </citation>
    <scope>NUCLEOTIDE SEQUENCE [LARGE SCALE GENOMIC DNA]</scope>
    <source>
        <strain evidence="1 2">BC1</strain>
    </source>
</reference>
<keyword evidence="2" id="KW-1185">Reference proteome</keyword>
<dbReference type="InterPro" id="IPR019240">
    <property type="entry name" value="DUF2196"/>
</dbReference>